<accession>A0A8S3YE39</accession>
<dbReference type="InterPro" id="IPR050576">
    <property type="entry name" value="Cilia_flagella_integrity"/>
</dbReference>
<dbReference type="AlphaFoldDB" id="A0A8S3YE39"/>
<evidence type="ECO:0000256" key="1">
    <source>
        <dbReference type="ARBA" id="ARBA00022614"/>
    </source>
</evidence>
<evidence type="ECO:0000256" key="2">
    <source>
        <dbReference type="ARBA" id="ARBA00022737"/>
    </source>
</evidence>
<keyword evidence="2" id="KW-0677">Repeat</keyword>
<feature type="compositionally biased region" description="Basic and acidic residues" evidence="3">
    <location>
        <begin position="345"/>
        <end position="361"/>
    </location>
</feature>
<proteinExistence type="predicted"/>
<comment type="caution">
    <text evidence="4">The sequence shown here is derived from an EMBL/GenBank/DDBJ whole genome shotgun (WGS) entry which is preliminary data.</text>
</comment>
<dbReference type="EMBL" id="CAJQZP010001607">
    <property type="protein sequence ID" value="CAG5056599.1"/>
    <property type="molecule type" value="Genomic_DNA"/>
</dbReference>
<gene>
    <name evidence="4" type="ORF">PAPOLLO_LOCUS26813</name>
</gene>
<keyword evidence="5" id="KW-1185">Reference proteome</keyword>
<reference evidence="4" key="1">
    <citation type="submission" date="2021-04" db="EMBL/GenBank/DDBJ databases">
        <authorList>
            <person name="Tunstrom K."/>
        </authorList>
    </citation>
    <scope>NUCLEOTIDE SEQUENCE</scope>
</reference>
<name>A0A8S3YE39_PARAO</name>
<dbReference type="PANTHER" id="PTHR45973:SF35">
    <property type="entry name" value="LEUCINE-RICH REPEAT-CONTAINING PROTEIN 43"/>
    <property type="match status" value="1"/>
</dbReference>
<protein>
    <submittedName>
        <fullName evidence="4">(apollo) hypothetical protein</fullName>
    </submittedName>
</protein>
<dbReference type="PANTHER" id="PTHR45973">
    <property type="entry name" value="PROTEIN PHOSPHATASE 1 REGULATORY SUBUNIT SDS22-RELATED"/>
    <property type="match status" value="1"/>
</dbReference>
<evidence type="ECO:0000313" key="5">
    <source>
        <dbReference type="Proteomes" id="UP000691718"/>
    </source>
</evidence>
<sequence>MPPKRKETGKKILPPVTRPEISNASLNYVPNEAIEGYQERIESGVDWTLEEEAARHHRQYYSKHLSQVSFTQSLDNKISKSILNSFLDKNCTISLKDQWELILPITLWDNEKFANEQSRVCFRNFNCITDDILNIIKKAVRLGDRNILKHEFKKVTVLRVNDSKMTKLDKGLTGFQKLVRLNLCGNFLSKINASNIPRGLRVLELQNNLIKTVDDIATDLPFGLQYLGLAKNMLEGIKGFNKLPNNITILDFSDNDICDLEPTLNALTTLPNLSSLQLAGNPCAVCAAYARTTLSKLPKLQWLDLREILPSDRPAEEFNPHPDDLRSTYFNFTIFRIVSAPSPPKADKSAPSKQVKGDKKSTHSMKTLPSEQRATIATIKCVLKRPDWSQTFQQFHWDDSLDNDEAIHWGDGDLSTLQYSQAPIKPTKGKVESDLGSARQQLPENLTCHFGFGIDTLRS</sequence>
<evidence type="ECO:0000256" key="3">
    <source>
        <dbReference type="SAM" id="MobiDB-lite"/>
    </source>
</evidence>
<dbReference type="Proteomes" id="UP000691718">
    <property type="component" value="Unassembled WGS sequence"/>
</dbReference>
<keyword evidence="1" id="KW-0433">Leucine-rich repeat</keyword>
<evidence type="ECO:0000313" key="4">
    <source>
        <dbReference type="EMBL" id="CAG5056599.1"/>
    </source>
</evidence>
<dbReference type="OrthoDB" id="676979at2759"/>
<feature type="region of interest" description="Disordered" evidence="3">
    <location>
        <begin position="342"/>
        <end position="369"/>
    </location>
</feature>
<organism evidence="4 5">
    <name type="scientific">Parnassius apollo</name>
    <name type="common">Apollo butterfly</name>
    <name type="synonym">Papilio apollo</name>
    <dbReference type="NCBI Taxonomy" id="110799"/>
    <lineage>
        <taxon>Eukaryota</taxon>
        <taxon>Metazoa</taxon>
        <taxon>Ecdysozoa</taxon>
        <taxon>Arthropoda</taxon>
        <taxon>Hexapoda</taxon>
        <taxon>Insecta</taxon>
        <taxon>Pterygota</taxon>
        <taxon>Neoptera</taxon>
        <taxon>Endopterygota</taxon>
        <taxon>Lepidoptera</taxon>
        <taxon>Glossata</taxon>
        <taxon>Ditrysia</taxon>
        <taxon>Papilionoidea</taxon>
        <taxon>Papilionidae</taxon>
        <taxon>Parnassiinae</taxon>
        <taxon>Parnassini</taxon>
        <taxon>Parnassius</taxon>
        <taxon>Parnassius</taxon>
    </lineage>
</organism>